<dbReference type="PANTHER" id="PTHR13246">
    <property type="entry name" value="ENDO BETA N-ACETYLGLUCOSAMINIDASE"/>
    <property type="match status" value="1"/>
</dbReference>
<accession>A0A8D8R5X1</accession>
<protein>
    <recommendedName>
        <fullName evidence="9">Cytosolic endo-beta-N-acetylglucosaminidase</fullName>
        <ecNumber evidence="3">3.2.1.96</ecNumber>
    </recommendedName>
</protein>
<evidence type="ECO:0000259" key="10">
    <source>
        <dbReference type="Pfam" id="PF03644"/>
    </source>
</evidence>
<sequence length="542" mass="62859">MASTSKVPSQCEDGVCRPIKDLESLLNWTKSDITWNEMVLDKSPRTEYVYDGSLDSLDKTRLVKSSTPKTLLCHDMKGGYLEDRFVRGTSDITDPYVFTQWSMVDTFVYFSHHFVTIPPLGWINAANVHGVQVLGTIITEWTDGEALWQKLFEDQEKLDKMIDQLVNICNHCKFDGYLINIENKVPAEHMDKMKYFVEKLTIEIHSRVKDSLIIWYDSIISPSGELKWQNELNESNKEFFQSCDGIFLNYNWTEDTLKNSLENAGVRKHDVYVGVDVFGRGCFGGGGFNCDLAMEKIRQFGLSAAIFGQGWTHETKQDSESFQEREILFWSKLKPYLYIHVMKFDKKVFKTNFNSGYGKCTFESGHKYENNAMYSLSQQCIQPCSTHALEYEDGYTGTGCLKIKEQNKYHPLFLVEIETYSRFSLFLCTKCGSPYDYNLYVLYESKSDKDQKKHKFILMKDEKMDEKVFEDIGSTIIYNRNQKETDQTKKKQCWSKDSWDIRKFSARPNFNGYVTQIGIEFKSTDCTGYNNELLLGSLTIYT</sequence>
<evidence type="ECO:0000256" key="9">
    <source>
        <dbReference type="ARBA" id="ARBA00072457"/>
    </source>
</evidence>
<comment type="similarity">
    <text evidence="2">Belongs to the glycosyl hydrolase 85 family.</text>
</comment>
<feature type="domain" description="Cytosolic endo-beta-N-acetylglucosaminidase TIM barrel" evidence="10">
    <location>
        <begin position="81"/>
        <end position="359"/>
    </location>
</feature>
<dbReference type="EMBL" id="HBUF01131507">
    <property type="protein sequence ID" value="CAG6644296.1"/>
    <property type="molecule type" value="Transcribed_RNA"/>
</dbReference>
<dbReference type="EC" id="3.2.1.96" evidence="3"/>
<evidence type="ECO:0000256" key="1">
    <source>
        <dbReference type="ARBA" id="ARBA00004514"/>
    </source>
</evidence>
<dbReference type="PANTHER" id="PTHR13246:SF1">
    <property type="entry name" value="CYTOSOLIC ENDO-BETA-N-ACETYLGLUCOSAMINIDASE"/>
    <property type="match status" value="1"/>
</dbReference>
<comment type="catalytic activity">
    <reaction evidence="7">
        <text>an N(4)-(oligosaccharide-(1-&gt;3)-[oligosaccharide-(1-&gt;6)]-beta-D-Man-(1-&gt;4)-beta-D-GlcNAc-(1-&gt;4)-alpha-D-GlcNAc)-L-asparaginyl-[protein] + H2O = an oligosaccharide-(1-&gt;3)-[oligosaccharide-(1-&gt;6)]-beta-D-Man-(1-&gt;4)-D-GlcNAc + N(4)-(N-acetyl-beta-D-glucosaminyl)-L-asparaginyl-[protein]</text>
        <dbReference type="Rhea" id="RHEA:73067"/>
        <dbReference type="Rhea" id="RHEA-COMP:12603"/>
        <dbReference type="Rhea" id="RHEA-COMP:18176"/>
        <dbReference type="ChEBI" id="CHEBI:15377"/>
        <dbReference type="ChEBI" id="CHEBI:132248"/>
        <dbReference type="ChEBI" id="CHEBI:192714"/>
        <dbReference type="ChEBI" id="CHEBI:192715"/>
        <dbReference type="EC" id="3.2.1.96"/>
    </reaction>
</comment>
<comment type="function">
    <text evidence="8">Endoglycosidase that releases N-glycans from glycoproteins by cleaving the beta-1,4-glycosidic bond in the N,N'-diacetylchitobiose core. Involved in the processing of free oligosaccharides in the cytosol.</text>
</comment>
<dbReference type="Gene3D" id="3.20.20.80">
    <property type="entry name" value="Glycosidases"/>
    <property type="match status" value="1"/>
</dbReference>
<name>A0A8D8R5X1_9HEMI</name>
<dbReference type="SUPFAM" id="SSF51445">
    <property type="entry name" value="(Trans)glycosidases"/>
    <property type="match status" value="1"/>
</dbReference>
<evidence type="ECO:0000256" key="3">
    <source>
        <dbReference type="ARBA" id="ARBA00012566"/>
    </source>
</evidence>
<proteinExistence type="inferred from homology"/>
<dbReference type="GO" id="GO:0033925">
    <property type="term" value="F:mannosyl-glycoprotein endo-beta-N-acetylglucosaminidase activity"/>
    <property type="evidence" value="ECO:0007669"/>
    <property type="project" value="UniProtKB-EC"/>
</dbReference>
<evidence type="ECO:0000256" key="5">
    <source>
        <dbReference type="ARBA" id="ARBA00022801"/>
    </source>
</evidence>
<dbReference type="GO" id="GO:0005829">
    <property type="term" value="C:cytosol"/>
    <property type="evidence" value="ECO:0007669"/>
    <property type="project" value="UniProtKB-SubCell"/>
</dbReference>
<dbReference type="EMBL" id="HBUF01131506">
    <property type="protein sequence ID" value="CAG6644295.1"/>
    <property type="molecule type" value="Transcribed_RNA"/>
</dbReference>
<dbReference type="InterPro" id="IPR005201">
    <property type="entry name" value="TIM_ENGase"/>
</dbReference>
<organism evidence="11">
    <name type="scientific">Cacopsylla melanoneura</name>
    <dbReference type="NCBI Taxonomy" id="428564"/>
    <lineage>
        <taxon>Eukaryota</taxon>
        <taxon>Metazoa</taxon>
        <taxon>Ecdysozoa</taxon>
        <taxon>Arthropoda</taxon>
        <taxon>Hexapoda</taxon>
        <taxon>Insecta</taxon>
        <taxon>Pterygota</taxon>
        <taxon>Neoptera</taxon>
        <taxon>Paraneoptera</taxon>
        <taxon>Hemiptera</taxon>
        <taxon>Sternorrhyncha</taxon>
        <taxon>Psylloidea</taxon>
        <taxon>Psyllidae</taxon>
        <taxon>Psyllinae</taxon>
        <taxon>Cacopsylla</taxon>
    </lineage>
</organism>
<evidence type="ECO:0000313" key="11">
    <source>
        <dbReference type="EMBL" id="CAG6644296.1"/>
    </source>
</evidence>
<evidence type="ECO:0000256" key="2">
    <source>
        <dbReference type="ARBA" id="ARBA00007849"/>
    </source>
</evidence>
<reference evidence="11" key="1">
    <citation type="submission" date="2021-05" db="EMBL/GenBank/DDBJ databases">
        <authorList>
            <person name="Alioto T."/>
            <person name="Alioto T."/>
            <person name="Gomez Garrido J."/>
        </authorList>
    </citation>
    <scope>NUCLEOTIDE SEQUENCE</scope>
</reference>
<dbReference type="InterPro" id="IPR032979">
    <property type="entry name" value="ENGase"/>
</dbReference>
<dbReference type="AlphaFoldDB" id="A0A8D8R5X1"/>
<dbReference type="InterPro" id="IPR017853">
    <property type="entry name" value="GH"/>
</dbReference>
<keyword evidence="6" id="KW-0326">Glycosidase</keyword>
<evidence type="ECO:0000256" key="6">
    <source>
        <dbReference type="ARBA" id="ARBA00023295"/>
    </source>
</evidence>
<dbReference type="CDD" id="cd06547">
    <property type="entry name" value="GH85_ENGase"/>
    <property type="match status" value="1"/>
</dbReference>
<evidence type="ECO:0000256" key="8">
    <source>
        <dbReference type="ARBA" id="ARBA00054935"/>
    </source>
</evidence>
<keyword evidence="4" id="KW-0963">Cytoplasm</keyword>
<keyword evidence="5" id="KW-0378">Hydrolase</keyword>
<dbReference type="Gene3D" id="2.60.120.260">
    <property type="entry name" value="Galactose-binding domain-like"/>
    <property type="match status" value="1"/>
</dbReference>
<dbReference type="Pfam" id="PF03644">
    <property type="entry name" value="Glyco_hydro_85"/>
    <property type="match status" value="1"/>
</dbReference>
<evidence type="ECO:0000256" key="4">
    <source>
        <dbReference type="ARBA" id="ARBA00022490"/>
    </source>
</evidence>
<dbReference type="FunFam" id="3.20.20.80:FF:000043">
    <property type="entry name" value="cytosolic endo-beta-N-acetylglucosaminidase"/>
    <property type="match status" value="1"/>
</dbReference>
<comment type="subcellular location">
    <subcellularLocation>
        <location evidence="1">Cytoplasm</location>
        <location evidence="1">Cytosol</location>
    </subcellularLocation>
</comment>
<evidence type="ECO:0000256" key="7">
    <source>
        <dbReference type="ARBA" id="ARBA00034414"/>
    </source>
</evidence>